<evidence type="ECO:0000313" key="4">
    <source>
        <dbReference type="Proteomes" id="UP000225740"/>
    </source>
</evidence>
<protein>
    <submittedName>
        <fullName evidence="3">Alpha-1,2-fucosyltransferase</fullName>
    </submittedName>
</protein>
<keyword evidence="2 3" id="KW-0808">Transferase</keyword>
<keyword evidence="1 3" id="KW-0328">Glycosyltransferase</keyword>
<accession>A0A2G1WA04</accession>
<dbReference type="Pfam" id="PF01531">
    <property type="entry name" value="Glyco_transf_11"/>
    <property type="match status" value="1"/>
</dbReference>
<dbReference type="Proteomes" id="UP000225740">
    <property type="component" value="Unassembled WGS sequence"/>
</dbReference>
<name>A0A2G1WA04_9BACT</name>
<organism evidence="3 4">
    <name type="scientific">Rhodopirellula bahusiensis</name>
    <dbReference type="NCBI Taxonomy" id="2014065"/>
    <lineage>
        <taxon>Bacteria</taxon>
        <taxon>Pseudomonadati</taxon>
        <taxon>Planctomycetota</taxon>
        <taxon>Planctomycetia</taxon>
        <taxon>Pirellulales</taxon>
        <taxon>Pirellulaceae</taxon>
        <taxon>Rhodopirellula</taxon>
    </lineage>
</organism>
<dbReference type="CDD" id="cd11301">
    <property type="entry name" value="Fut1_Fut2_like"/>
    <property type="match status" value="1"/>
</dbReference>
<reference evidence="3 4" key="1">
    <citation type="submission" date="2017-06" db="EMBL/GenBank/DDBJ databases">
        <title>Description of Rhodopirellula bahusiensis sp. nov.</title>
        <authorList>
            <person name="Kizina J."/>
            <person name="Harder J."/>
        </authorList>
    </citation>
    <scope>NUCLEOTIDE SEQUENCE [LARGE SCALE GENOMIC DNA]</scope>
    <source>
        <strain evidence="3 4">SWK21</strain>
    </source>
</reference>
<sequence length="312" mass="35493">MIVTRLIGGLGNQLFQYAFGHSLARSTYQTLLIDDSAFEEYRLHPLAIDHFNISANRLSGADHSRVPGKFRRTPVGRALDHVSRRIVPGYEGALPVRREKPFGFRESLLNPERDLYLDGYWQSEKFFPGLRDSLREEFRLKEKPSTTTQKLSSQMTDENSVAIHVRRGDYVTSAKAKQIYRTLNADYYRSCLLDLAARETGLKLYLFSNDVPWCEANLDVGIPFTPVQHTDGQTAHEDLHLIAQCRHVVIANSTFSWWGAYLGRPHSSRRVYYPEPWFHPGTLDGSAMGCEDWVSEASLADHSSTENARRAA</sequence>
<proteinExistence type="predicted"/>
<dbReference type="PANTHER" id="PTHR11927">
    <property type="entry name" value="GALACTOSIDE 2-L-FUCOSYLTRANSFERASE"/>
    <property type="match status" value="1"/>
</dbReference>
<gene>
    <name evidence="3" type="ORF">CEE69_10895</name>
</gene>
<dbReference type="InterPro" id="IPR002516">
    <property type="entry name" value="Glyco_trans_11"/>
</dbReference>
<dbReference type="EMBL" id="NIZW01000007">
    <property type="protein sequence ID" value="PHQ35489.1"/>
    <property type="molecule type" value="Genomic_DNA"/>
</dbReference>
<evidence type="ECO:0000256" key="2">
    <source>
        <dbReference type="ARBA" id="ARBA00022679"/>
    </source>
</evidence>
<dbReference type="GO" id="GO:0005975">
    <property type="term" value="P:carbohydrate metabolic process"/>
    <property type="evidence" value="ECO:0007669"/>
    <property type="project" value="InterPro"/>
</dbReference>
<comment type="caution">
    <text evidence="3">The sequence shown here is derived from an EMBL/GenBank/DDBJ whole genome shotgun (WGS) entry which is preliminary data.</text>
</comment>
<dbReference type="OrthoDB" id="9794601at2"/>
<dbReference type="PANTHER" id="PTHR11927:SF9">
    <property type="entry name" value="L-FUCOSYLTRANSFERASE"/>
    <property type="match status" value="1"/>
</dbReference>
<dbReference type="GO" id="GO:0008107">
    <property type="term" value="F:galactoside 2-alpha-L-fucosyltransferase activity"/>
    <property type="evidence" value="ECO:0007669"/>
    <property type="project" value="InterPro"/>
</dbReference>
<dbReference type="AlphaFoldDB" id="A0A2G1WA04"/>
<evidence type="ECO:0000256" key="1">
    <source>
        <dbReference type="ARBA" id="ARBA00022676"/>
    </source>
</evidence>
<evidence type="ECO:0000313" key="3">
    <source>
        <dbReference type="EMBL" id="PHQ35489.1"/>
    </source>
</evidence>
<dbReference type="GO" id="GO:0016020">
    <property type="term" value="C:membrane"/>
    <property type="evidence" value="ECO:0007669"/>
    <property type="project" value="InterPro"/>
</dbReference>
<keyword evidence="4" id="KW-1185">Reference proteome</keyword>